<dbReference type="Gene3D" id="3.30.70.270">
    <property type="match status" value="1"/>
</dbReference>
<dbReference type="Proteomes" id="UP000253606">
    <property type="component" value="Chromosome"/>
</dbReference>
<keyword evidence="2" id="KW-0227">DNA damage</keyword>
<evidence type="ECO:0000256" key="2">
    <source>
        <dbReference type="ARBA" id="ARBA00022763"/>
    </source>
</evidence>
<reference evidence="4 5" key="1">
    <citation type="journal article" date="2018" name="Front. Microbiol.">
        <title>Hydrolytic Capabilities as a Key to Environmental Success: Chitinolytic and Cellulolytic Acidobacteria From Acidic Sub-arctic Soils and Boreal Peatlands.</title>
        <authorList>
            <person name="Belova S.E."/>
            <person name="Ravin N.V."/>
            <person name="Pankratov T.A."/>
            <person name="Rakitin A.L."/>
            <person name="Ivanova A.A."/>
            <person name="Beletsky A.V."/>
            <person name="Mardanov A.V."/>
            <person name="Sinninghe Damste J.S."/>
            <person name="Dedysh S.N."/>
        </authorList>
    </citation>
    <scope>NUCLEOTIDE SEQUENCE [LARGE SCALE GENOMIC DNA]</scope>
    <source>
        <strain evidence="4 5">SBC82</strain>
    </source>
</reference>
<comment type="similarity">
    <text evidence="1">Belongs to the DNA polymerase type-Y family.</text>
</comment>
<dbReference type="InterPro" id="IPR043502">
    <property type="entry name" value="DNA/RNA_pol_sf"/>
</dbReference>
<dbReference type="InterPro" id="IPR001126">
    <property type="entry name" value="UmuC"/>
</dbReference>
<evidence type="ECO:0000259" key="3">
    <source>
        <dbReference type="PROSITE" id="PS50173"/>
    </source>
</evidence>
<proteinExistence type="inferred from homology"/>
<dbReference type="PANTHER" id="PTHR35369">
    <property type="entry name" value="BLR3025 PROTEIN-RELATED"/>
    <property type="match status" value="1"/>
</dbReference>
<dbReference type="PANTHER" id="PTHR35369:SF2">
    <property type="entry name" value="BLR3025 PROTEIN"/>
    <property type="match status" value="1"/>
</dbReference>
<dbReference type="GO" id="GO:0006281">
    <property type="term" value="P:DNA repair"/>
    <property type="evidence" value="ECO:0007669"/>
    <property type="project" value="InterPro"/>
</dbReference>
<evidence type="ECO:0000256" key="1">
    <source>
        <dbReference type="ARBA" id="ARBA00010945"/>
    </source>
</evidence>
<evidence type="ECO:0000313" key="4">
    <source>
        <dbReference type="EMBL" id="AXC15159.1"/>
    </source>
</evidence>
<dbReference type="InterPro" id="IPR043128">
    <property type="entry name" value="Rev_trsase/Diguanyl_cyclase"/>
</dbReference>
<organism evidence="4 5">
    <name type="scientific">Acidisarcina polymorpha</name>
    <dbReference type="NCBI Taxonomy" id="2211140"/>
    <lineage>
        <taxon>Bacteria</taxon>
        <taxon>Pseudomonadati</taxon>
        <taxon>Acidobacteriota</taxon>
        <taxon>Terriglobia</taxon>
        <taxon>Terriglobales</taxon>
        <taxon>Acidobacteriaceae</taxon>
        <taxon>Acidisarcina</taxon>
    </lineage>
</organism>
<accession>A0A2Z5G865</accession>
<dbReference type="InterPro" id="IPR050356">
    <property type="entry name" value="SulA_CellDiv_inhibitor"/>
</dbReference>
<dbReference type="SUPFAM" id="SSF56672">
    <property type="entry name" value="DNA/RNA polymerases"/>
    <property type="match status" value="1"/>
</dbReference>
<feature type="domain" description="UmuC" evidence="3">
    <location>
        <begin position="6"/>
        <end position="152"/>
    </location>
</feature>
<keyword evidence="5" id="KW-1185">Reference proteome</keyword>
<dbReference type="Pfam" id="PF00817">
    <property type="entry name" value="IMS"/>
    <property type="match status" value="1"/>
</dbReference>
<dbReference type="PROSITE" id="PS50173">
    <property type="entry name" value="UMUC"/>
    <property type="match status" value="1"/>
</dbReference>
<dbReference type="KEGG" id="abas:ACPOL_5915"/>
<dbReference type="RefSeq" id="WP_114211095.1">
    <property type="nucleotide sequence ID" value="NZ_CP030840.1"/>
</dbReference>
<dbReference type="Gene3D" id="1.10.150.20">
    <property type="entry name" value="5' to 3' exonuclease, C-terminal subdomain"/>
    <property type="match status" value="1"/>
</dbReference>
<dbReference type="AlphaFoldDB" id="A0A2Z5G865"/>
<dbReference type="CDD" id="cd03468">
    <property type="entry name" value="PolY_like"/>
    <property type="match status" value="1"/>
</dbReference>
<gene>
    <name evidence="4" type="ORF">ACPOL_5915</name>
</gene>
<dbReference type="OrthoDB" id="106651at2"/>
<dbReference type="Gene3D" id="3.40.1170.60">
    <property type="match status" value="1"/>
</dbReference>
<protein>
    <submittedName>
        <fullName evidence="4">DNA polymerase IV</fullName>
    </submittedName>
</protein>
<name>A0A2Z5G865_9BACT</name>
<dbReference type="EMBL" id="CP030840">
    <property type="protein sequence ID" value="AXC15159.1"/>
    <property type="molecule type" value="Genomic_DNA"/>
</dbReference>
<evidence type="ECO:0000313" key="5">
    <source>
        <dbReference type="Proteomes" id="UP000253606"/>
    </source>
</evidence>
<sequence>MSSEVYVCVYAKEFPAQALLRLRPEMRSKAIAVMDGDPPFQRVCSLNKYARELGVVTGMSRSELEGFPSINILKRSPREEQTTCFGLLECAWTYSPRIEEIHSDAAFCCVLDMSGSEKLFGPPQIAASRIQEAFAALGLSCSAAVSSNFHAAVCLARGSRSCQTPVIAPTGAERQSLARLPLAVLDVSEEDTETFMQWGITTLGELAVLPEKDLIARLGQEGKQLRQLARGEYPHLFLPVEPIIELKEYLELDSPVDVLDSLLFGAGVMLEQLIERAKARVLCLAAVIAELGVEGGGIHTRIIRPAIPSNDKKLWLKLLHLDWISYPPQAAIISMSLTAETGQAGTLQLGLFSPQLPEPERLDVTLARIRAVVGEERVGSIELKDSHHPDEFHVKPFTLTGKPDRHDREVKMPATVMRCIRPPETVTMVSRNHVPHIFYFRGIAYEAENVYGPWRAAGGWWSDGHWSIEEWDIIARLRDSISTYPPKDNLLCCCMTREINTDIWQVSALYD</sequence>